<keyword evidence="3" id="KW-1185">Reference proteome</keyword>
<dbReference type="EMBL" id="KV448659">
    <property type="protein sequence ID" value="OAX34107.1"/>
    <property type="molecule type" value="Genomic_DNA"/>
</dbReference>
<feature type="signal peptide" evidence="1">
    <location>
        <begin position="1"/>
        <end position="20"/>
    </location>
</feature>
<dbReference type="InParanoid" id="A0A1B7MND4"/>
<proteinExistence type="predicted"/>
<evidence type="ECO:0000256" key="1">
    <source>
        <dbReference type="SAM" id="SignalP"/>
    </source>
</evidence>
<protein>
    <recommendedName>
        <fullName evidence="4">Spindle pole body component</fullName>
    </recommendedName>
</protein>
<gene>
    <name evidence="2" type="ORF">K503DRAFT_786018</name>
</gene>
<evidence type="ECO:0000313" key="2">
    <source>
        <dbReference type="EMBL" id="OAX34107.1"/>
    </source>
</evidence>
<evidence type="ECO:0008006" key="4">
    <source>
        <dbReference type="Google" id="ProtNLM"/>
    </source>
</evidence>
<accession>A0A1B7MND4</accession>
<keyword evidence="1" id="KW-0732">Signal</keyword>
<reference evidence="2 3" key="1">
    <citation type="submission" date="2016-06" db="EMBL/GenBank/DDBJ databases">
        <title>Comparative genomics of the ectomycorrhizal sister species Rhizopogon vinicolor and Rhizopogon vesiculosus (Basidiomycota: Boletales) reveals a divergence of the mating type B locus.</title>
        <authorList>
            <consortium name="DOE Joint Genome Institute"/>
            <person name="Mujic A.B."/>
            <person name="Kuo A."/>
            <person name="Tritt A."/>
            <person name="Lipzen A."/>
            <person name="Chen C."/>
            <person name="Johnson J."/>
            <person name="Sharma A."/>
            <person name="Barry K."/>
            <person name="Grigoriev I.V."/>
            <person name="Spatafora J.W."/>
        </authorList>
    </citation>
    <scope>NUCLEOTIDE SEQUENCE [LARGE SCALE GENOMIC DNA]</scope>
    <source>
        <strain evidence="2 3">AM-OR11-026</strain>
    </source>
</reference>
<dbReference type="Proteomes" id="UP000092154">
    <property type="component" value="Unassembled WGS sequence"/>
</dbReference>
<evidence type="ECO:0000313" key="3">
    <source>
        <dbReference type="Proteomes" id="UP000092154"/>
    </source>
</evidence>
<dbReference type="AlphaFoldDB" id="A0A1B7MND4"/>
<dbReference type="OrthoDB" id="3251624at2759"/>
<name>A0A1B7MND4_9AGAM</name>
<organism evidence="2 3">
    <name type="scientific">Rhizopogon vinicolor AM-OR11-026</name>
    <dbReference type="NCBI Taxonomy" id="1314800"/>
    <lineage>
        <taxon>Eukaryota</taxon>
        <taxon>Fungi</taxon>
        <taxon>Dikarya</taxon>
        <taxon>Basidiomycota</taxon>
        <taxon>Agaricomycotina</taxon>
        <taxon>Agaricomycetes</taxon>
        <taxon>Agaricomycetidae</taxon>
        <taxon>Boletales</taxon>
        <taxon>Suillineae</taxon>
        <taxon>Rhizopogonaceae</taxon>
        <taxon>Rhizopogon</taxon>
    </lineage>
</organism>
<sequence length="142" mass="15939">MVRSGLLEIFSGLHLQVVTAATSQPANDTASVRTPELFVLLHSMLSNELYDFLAILHLQPDTCTPKLFVLLYSMLSNQLDDFLAILARFHERIDITALQRWLEPDVDGTQHSGATKGASFRGEFDDSQVLAEHISDLRLTIW</sequence>
<feature type="chain" id="PRO_5008597417" description="Spindle pole body component" evidence="1">
    <location>
        <begin position="21"/>
        <end position="142"/>
    </location>
</feature>